<name>A0ABQ4XSI5_9ASTR</name>
<feature type="compositionally biased region" description="Basic residues" evidence="2">
    <location>
        <begin position="231"/>
        <end position="242"/>
    </location>
</feature>
<keyword evidence="3" id="KW-0812">Transmembrane</keyword>
<evidence type="ECO:0000256" key="2">
    <source>
        <dbReference type="SAM" id="MobiDB-lite"/>
    </source>
</evidence>
<gene>
    <name evidence="4" type="ORF">Tco_0682433</name>
</gene>
<evidence type="ECO:0000256" key="3">
    <source>
        <dbReference type="SAM" id="Phobius"/>
    </source>
</evidence>
<keyword evidence="3" id="KW-0472">Membrane</keyword>
<feature type="region of interest" description="Disordered" evidence="2">
    <location>
        <begin position="231"/>
        <end position="275"/>
    </location>
</feature>
<reference evidence="4" key="2">
    <citation type="submission" date="2022-01" db="EMBL/GenBank/DDBJ databases">
        <authorList>
            <person name="Yamashiro T."/>
            <person name="Shiraishi A."/>
            <person name="Satake H."/>
            <person name="Nakayama K."/>
        </authorList>
    </citation>
    <scope>NUCLEOTIDE SEQUENCE</scope>
</reference>
<dbReference type="InterPro" id="IPR025659">
    <property type="entry name" value="Tubby-like_C"/>
</dbReference>
<keyword evidence="3" id="KW-1133">Transmembrane helix</keyword>
<dbReference type="EMBL" id="BQNB010009749">
    <property type="protein sequence ID" value="GJS67868.1"/>
    <property type="molecule type" value="Genomic_DNA"/>
</dbReference>
<dbReference type="Proteomes" id="UP001151760">
    <property type="component" value="Unassembled WGS sequence"/>
</dbReference>
<dbReference type="SUPFAM" id="SSF54518">
    <property type="entry name" value="Tubby C-terminal domain-like"/>
    <property type="match status" value="1"/>
</dbReference>
<accession>A0ABQ4XSI5</accession>
<proteinExistence type="inferred from homology"/>
<protein>
    <submittedName>
        <fullName evidence="4">LURP-one-related 15-like protein</fullName>
    </submittedName>
</protein>
<dbReference type="Pfam" id="PF04525">
    <property type="entry name" value="LOR"/>
    <property type="match status" value="1"/>
</dbReference>
<dbReference type="InterPro" id="IPR007612">
    <property type="entry name" value="LOR"/>
</dbReference>
<organism evidence="4 5">
    <name type="scientific">Tanacetum coccineum</name>
    <dbReference type="NCBI Taxonomy" id="301880"/>
    <lineage>
        <taxon>Eukaryota</taxon>
        <taxon>Viridiplantae</taxon>
        <taxon>Streptophyta</taxon>
        <taxon>Embryophyta</taxon>
        <taxon>Tracheophyta</taxon>
        <taxon>Spermatophyta</taxon>
        <taxon>Magnoliopsida</taxon>
        <taxon>eudicotyledons</taxon>
        <taxon>Gunneridae</taxon>
        <taxon>Pentapetalae</taxon>
        <taxon>asterids</taxon>
        <taxon>campanulids</taxon>
        <taxon>Asterales</taxon>
        <taxon>Asteraceae</taxon>
        <taxon>Asteroideae</taxon>
        <taxon>Anthemideae</taxon>
        <taxon>Anthemidinae</taxon>
        <taxon>Tanacetum</taxon>
    </lineage>
</organism>
<evidence type="ECO:0000313" key="5">
    <source>
        <dbReference type="Proteomes" id="UP001151760"/>
    </source>
</evidence>
<evidence type="ECO:0000313" key="4">
    <source>
        <dbReference type="EMBL" id="GJS67868.1"/>
    </source>
</evidence>
<evidence type="ECO:0000256" key="1">
    <source>
        <dbReference type="ARBA" id="ARBA00005437"/>
    </source>
</evidence>
<feature type="compositionally biased region" description="Acidic residues" evidence="2">
    <location>
        <begin position="253"/>
        <end position="275"/>
    </location>
</feature>
<dbReference type="PANTHER" id="PTHR31087:SF108">
    <property type="entry name" value="TUBBY C-TERMINAL-LIKE DOMAIN-CONTAINING PROTEIN-RELATED"/>
    <property type="match status" value="1"/>
</dbReference>
<dbReference type="InterPro" id="IPR038595">
    <property type="entry name" value="LOR_sf"/>
</dbReference>
<reference evidence="4" key="1">
    <citation type="journal article" date="2022" name="Int. J. Mol. Sci.">
        <title>Draft Genome of Tanacetum Coccineum: Genomic Comparison of Closely Related Tanacetum-Family Plants.</title>
        <authorList>
            <person name="Yamashiro T."/>
            <person name="Shiraishi A."/>
            <person name="Nakayama K."/>
            <person name="Satake H."/>
        </authorList>
    </citation>
    <scope>NUCLEOTIDE SEQUENCE</scope>
</reference>
<sequence length="275" mass="30902">MNPKKSETLTALDSIRIEHIEPTPVPLPLHTIPKSILEQSSGKLEKNTTFGSLEVDLAIVRNSLAVADGNLSCVLDVNGNVIFIIKDKSYSLHDRHILLDASEIPILTFQKKRRSIHRRWQAFRGDSTNAKDLIFSTKKSSLIQRVTELNVFLSDNKDEMVGDYKVAGEWKKRSCTVYSDGGSVLAQMHDNHIDTCMESEKDTFGITISPNVDYALVVAIMVILYEVNKDRKKKKIKAKKKGSSSNGNREDNVDSDEDEEEEDEEAEEDSDDDSD</sequence>
<comment type="caution">
    <text evidence="4">The sequence shown here is derived from an EMBL/GenBank/DDBJ whole genome shotgun (WGS) entry which is preliminary data.</text>
</comment>
<dbReference type="Gene3D" id="2.40.160.200">
    <property type="entry name" value="LURP1-related"/>
    <property type="match status" value="1"/>
</dbReference>
<feature type="transmembrane region" description="Helical" evidence="3">
    <location>
        <begin position="204"/>
        <end position="227"/>
    </location>
</feature>
<comment type="similarity">
    <text evidence="1">Belongs to the LOR family.</text>
</comment>
<dbReference type="PANTHER" id="PTHR31087">
    <property type="match status" value="1"/>
</dbReference>
<keyword evidence="5" id="KW-1185">Reference proteome</keyword>